<accession>A0A6V7VEC8</accession>
<name>A0A6V7VEC8_MELEN</name>
<dbReference type="PRINTS" id="PR00421">
    <property type="entry name" value="THIOREDOXIN"/>
</dbReference>
<dbReference type="InterPro" id="IPR017937">
    <property type="entry name" value="Thioredoxin_CS"/>
</dbReference>
<dbReference type="Pfam" id="PF00085">
    <property type="entry name" value="Thioredoxin"/>
    <property type="match status" value="1"/>
</dbReference>
<dbReference type="AlphaFoldDB" id="A0A6V7VEC8"/>
<dbReference type="Proteomes" id="UP000580250">
    <property type="component" value="Unassembled WGS sequence"/>
</dbReference>
<comment type="caution">
    <text evidence="3">The sequence shown here is derived from an EMBL/GenBank/DDBJ whole genome shotgun (WGS) entry which is preliminary data.</text>
</comment>
<dbReference type="InterPro" id="IPR013766">
    <property type="entry name" value="Thioredoxin_domain"/>
</dbReference>
<evidence type="ECO:0000313" key="4">
    <source>
        <dbReference type="Proteomes" id="UP000580250"/>
    </source>
</evidence>
<dbReference type="OrthoDB" id="2121326at2759"/>
<dbReference type="PANTHER" id="PTHR46115">
    <property type="entry name" value="THIOREDOXIN-LIKE PROTEIN 1"/>
    <property type="match status" value="1"/>
</dbReference>
<evidence type="ECO:0000313" key="3">
    <source>
        <dbReference type="EMBL" id="CAD2173335.1"/>
    </source>
</evidence>
<protein>
    <recommendedName>
        <fullName evidence="2">Thioredoxin domain-containing protein</fullName>
    </recommendedName>
</protein>
<dbReference type="PROSITE" id="PS51352">
    <property type="entry name" value="THIOREDOXIN_2"/>
    <property type="match status" value="1"/>
</dbReference>
<organism evidence="3 4">
    <name type="scientific">Meloidogyne enterolobii</name>
    <name type="common">Root-knot nematode worm</name>
    <name type="synonym">Meloidogyne mayaguensis</name>
    <dbReference type="NCBI Taxonomy" id="390850"/>
    <lineage>
        <taxon>Eukaryota</taxon>
        <taxon>Metazoa</taxon>
        <taxon>Ecdysozoa</taxon>
        <taxon>Nematoda</taxon>
        <taxon>Chromadorea</taxon>
        <taxon>Rhabditida</taxon>
        <taxon>Tylenchina</taxon>
        <taxon>Tylenchomorpha</taxon>
        <taxon>Tylenchoidea</taxon>
        <taxon>Meloidogynidae</taxon>
        <taxon>Meloidogyninae</taxon>
        <taxon>Meloidogyne</taxon>
    </lineage>
</organism>
<gene>
    <name evidence="3" type="ORF">MENT_LOCUS24936</name>
</gene>
<sequence>MSQTIKHPKSQEELNAILAEAGSKLVVIDFFATWCGPCRLMTPKFNKLADEFADPIYVGIDVDEHEHIAANYEINVMPTFVFFKDGKKLTVIEGNNYEELRKTIESNKLRNLY</sequence>
<dbReference type="InterPro" id="IPR036249">
    <property type="entry name" value="Thioredoxin-like_sf"/>
</dbReference>
<dbReference type="Gene3D" id="3.40.30.10">
    <property type="entry name" value="Glutaredoxin"/>
    <property type="match status" value="1"/>
</dbReference>
<dbReference type="EMBL" id="CAJEWN010000216">
    <property type="protein sequence ID" value="CAD2173335.1"/>
    <property type="molecule type" value="Genomic_DNA"/>
</dbReference>
<dbReference type="SUPFAM" id="SSF52833">
    <property type="entry name" value="Thioredoxin-like"/>
    <property type="match status" value="1"/>
</dbReference>
<dbReference type="PROSITE" id="PS00194">
    <property type="entry name" value="THIOREDOXIN_1"/>
    <property type="match status" value="1"/>
</dbReference>
<keyword evidence="1" id="KW-1015">Disulfide bond</keyword>
<feature type="domain" description="Thioredoxin" evidence="2">
    <location>
        <begin position="1"/>
        <end position="109"/>
    </location>
</feature>
<reference evidence="3 4" key="1">
    <citation type="submission" date="2020-08" db="EMBL/GenBank/DDBJ databases">
        <authorList>
            <person name="Koutsovoulos G."/>
            <person name="Danchin GJ E."/>
        </authorList>
    </citation>
    <scope>NUCLEOTIDE SEQUENCE [LARGE SCALE GENOMIC DNA]</scope>
</reference>
<evidence type="ECO:0000256" key="1">
    <source>
        <dbReference type="ARBA" id="ARBA00023157"/>
    </source>
</evidence>
<dbReference type="FunFam" id="3.40.30.10:FF:000245">
    <property type="entry name" value="Thioredoxin"/>
    <property type="match status" value="1"/>
</dbReference>
<dbReference type="CDD" id="cd02947">
    <property type="entry name" value="TRX_family"/>
    <property type="match status" value="1"/>
</dbReference>
<evidence type="ECO:0000259" key="2">
    <source>
        <dbReference type="PROSITE" id="PS51352"/>
    </source>
</evidence>
<proteinExistence type="predicted"/>